<dbReference type="STRING" id="555512.SAMN04487993_101238"/>
<evidence type="ECO:0000313" key="2">
    <source>
        <dbReference type="EMBL" id="SDI89816.1"/>
    </source>
</evidence>
<evidence type="ECO:0000259" key="1">
    <source>
        <dbReference type="Pfam" id="PF07969"/>
    </source>
</evidence>
<proteinExistence type="predicted"/>
<dbReference type="OrthoDB" id="9815027at2"/>
<dbReference type="Pfam" id="PF07969">
    <property type="entry name" value="Amidohydro_3"/>
    <property type="match status" value="1"/>
</dbReference>
<reference evidence="2 3" key="1">
    <citation type="submission" date="2016-10" db="EMBL/GenBank/DDBJ databases">
        <authorList>
            <person name="de Groot N.N."/>
        </authorList>
    </citation>
    <scope>NUCLEOTIDE SEQUENCE [LARGE SCALE GENOMIC DNA]</scope>
    <source>
        <strain evidence="2 3">DSM 26424</strain>
    </source>
</reference>
<dbReference type="GO" id="GO:0004131">
    <property type="term" value="F:cytosine deaminase activity"/>
    <property type="evidence" value="ECO:0007669"/>
    <property type="project" value="TreeGrafter"/>
</dbReference>
<dbReference type="GO" id="GO:0035888">
    <property type="term" value="F:isoguanine deaminase activity"/>
    <property type="evidence" value="ECO:0007669"/>
    <property type="project" value="TreeGrafter"/>
</dbReference>
<dbReference type="Gene3D" id="2.30.40.10">
    <property type="entry name" value="Urease, subunit C, domain 1"/>
    <property type="match status" value="1"/>
</dbReference>
<dbReference type="InterPro" id="IPR032466">
    <property type="entry name" value="Metal_Hydrolase"/>
</dbReference>
<dbReference type="PANTHER" id="PTHR32027">
    <property type="entry name" value="CYTOSINE DEAMINASE"/>
    <property type="match status" value="1"/>
</dbReference>
<dbReference type="InterPro" id="IPR013108">
    <property type="entry name" value="Amidohydro_3"/>
</dbReference>
<protein>
    <submittedName>
        <fullName evidence="2">Cytosine deaminase</fullName>
    </submittedName>
</protein>
<sequence length="396" mass="42505">MTTPDGSGATLTGLTLAGRAGHWDLTHREGRITALRPSASSGGGFVMPPLADIHVHLDKTFTAERMPHRAASLFDAIDMMSADAETWTEADLRQRARSGLARAAAHGTRLMRSHVDWHKAAPPLAWHVLRELAQDWGDRIELQLASLTPLDALQDIGPAVAQTLQAEGGVMGAFVYRNDDLPAKLATVFDLAERHGLDLDFHVDEGLDPEAQGIDAIIAETARRGMAGRVLCGHGCALSVRDAAEVQRLLDRAASAGVGLTVLPGANSYLQDASAGRTPRLRGLAPLQEARHAGVPVMLGSDNVRDGFFPYGDYDLWDLYRLAVLTGHLDPETWLDAISATPARWMGRDLSLREGGPASFIRIAASGPADAVSRASAAREIWQDGRRMPGIQGEHA</sequence>
<dbReference type="EMBL" id="FNEJ01000012">
    <property type="protein sequence ID" value="SDI89816.1"/>
    <property type="molecule type" value="Genomic_DNA"/>
</dbReference>
<accession>A0A1G8PBW0</accession>
<gene>
    <name evidence="2" type="ORF">SAMN04487993_101238</name>
</gene>
<organism evidence="2 3">
    <name type="scientific">Salipiger marinus</name>
    <dbReference type="NCBI Taxonomy" id="555512"/>
    <lineage>
        <taxon>Bacteria</taxon>
        <taxon>Pseudomonadati</taxon>
        <taxon>Pseudomonadota</taxon>
        <taxon>Alphaproteobacteria</taxon>
        <taxon>Rhodobacterales</taxon>
        <taxon>Roseobacteraceae</taxon>
        <taxon>Salipiger</taxon>
    </lineage>
</organism>
<name>A0A1G8PBW0_9RHOB</name>
<evidence type="ECO:0000313" key="3">
    <source>
        <dbReference type="Proteomes" id="UP000199093"/>
    </source>
</evidence>
<dbReference type="SUPFAM" id="SSF51556">
    <property type="entry name" value="Metallo-dependent hydrolases"/>
    <property type="match status" value="1"/>
</dbReference>
<dbReference type="PANTHER" id="PTHR32027:SF0">
    <property type="entry name" value="CYTOSINE DEAMINASE"/>
    <property type="match status" value="1"/>
</dbReference>
<dbReference type="AlphaFoldDB" id="A0A1G8PBW0"/>
<keyword evidence="3" id="KW-1185">Reference proteome</keyword>
<dbReference type="InterPro" id="IPR011059">
    <property type="entry name" value="Metal-dep_hydrolase_composite"/>
</dbReference>
<dbReference type="Gene3D" id="3.20.20.140">
    <property type="entry name" value="Metal-dependent hydrolases"/>
    <property type="match status" value="1"/>
</dbReference>
<dbReference type="RefSeq" id="WP_089848253.1">
    <property type="nucleotide sequence ID" value="NZ_FNEJ01000012.1"/>
</dbReference>
<dbReference type="GO" id="GO:0006209">
    <property type="term" value="P:cytosine catabolic process"/>
    <property type="evidence" value="ECO:0007669"/>
    <property type="project" value="TreeGrafter"/>
</dbReference>
<feature type="domain" description="Amidohydrolase 3" evidence="1">
    <location>
        <begin position="183"/>
        <end position="386"/>
    </location>
</feature>
<dbReference type="Proteomes" id="UP000199093">
    <property type="component" value="Unassembled WGS sequence"/>
</dbReference>
<dbReference type="InterPro" id="IPR052349">
    <property type="entry name" value="Metallo-hydrolase_Enzymes"/>
</dbReference>